<name>A0A553QN22_9TELE</name>
<evidence type="ECO:0000256" key="20">
    <source>
        <dbReference type="SAM" id="MobiDB-lite"/>
    </source>
</evidence>
<feature type="compositionally biased region" description="Polar residues" evidence="20">
    <location>
        <begin position="258"/>
        <end position="267"/>
    </location>
</feature>
<evidence type="ECO:0000256" key="1">
    <source>
        <dbReference type="ARBA" id="ARBA00004123"/>
    </source>
</evidence>
<evidence type="ECO:0000256" key="10">
    <source>
        <dbReference type="ARBA" id="ARBA00022763"/>
    </source>
</evidence>
<evidence type="ECO:0000256" key="17">
    <source>
        <dbReference type="ARBA" id="ARBA00023242"/>
    </source>
</evidence>
<sequence>MTTPDLSPTSSSDSREKLQEFLGAVRDLHDAALQELQAKITKLKKERCLDAQKLSEFHKKNQLLREHQKILQEKIRQLEDRVQSGPCGCCRVAEKLKKKASSETEEENQKTLSVVADLEAERKALKDENQRLHLELERLQPSDSPQNSFSEAEEGMIPDSPHRPLSLPVSSKMKRRKEQNHARYAEAPLSLSHPETKRKDSSTSSGHNGVLVPETCEIDVIQEPHTKKHSRIVVPETCHVDGVPDQSEDVDAEDLYSAQPTEQNQPSESHDHTDTVTAVVNNESPSILRHPLGLRGLHENPHTSPCVPVKGKRKHSDATKAGDLDPDDPDETEIKGMMFASTPANAQMQSRNKEMFMEPDQIDVAHINQDSKRKCLGQQRPQKSSLHNHNVPYPYGADLDQYDTERSPQLEARECETLDTDCTFVSHSLLLRGQKRKERTQITGIGQKANDSLADIFDKTGYGDYESCPQEESLDIEQKATFVEEGEEDDQEFRRPAEKKPLSNRSFACVEVVRKKDERRKLKGHYCKECEVYYAHLPEEEKLKKLSSCSRHRYRYIPPSTPENFWEVGFPSTQTCVERGYINEEENPDVRIRRRRPYLAMFSPKAKSQKQKQ</sequence>
<keyword evidence="24" id="KW-1185">Reference proteome</keyword>
<evidence type="ECO:0000256" key="2">
    <source>
        <dbReference type="ARBA" id="ARBA00004286"/>
    </source>
</evidence>
<keyword evidence="18" id="KW-0469">Meiosis</keyword>
<dbReference type="GO" id="GO:0005634">
    <property type="term" value="C:nucleus"/>
    <property type="evidence" value="ECO:0007669"/>
    <property type="project" value="UniProtKB-SubCell"/>
</dbReference>
<evidence type="ECO:0000256" key="19">
    <source>
        <dbReference type="ARBA" id="ARBA00023306"/>
    </source>
</evidence>
<evidence type="ECO:0000256" key="18">
    <source>
        <dbReference type="ARBA" id="ARBA00023254"/>
    </source>
</evidence>
<evidence type="ECO:0000256" key="11">
    <source>
        <dbReference type="ARBA" id="ARBA00022776"/>
    </source>
</evidence>
<accession>A0A553QN22</accession>
<dbReference type="Proteomes" id="UP000316079">
    <property type="component" value="Unassembled WGS sequence"/>
</dbReference>
<evidence type="ECO:0000256" key="6">
    <source>
        <dbReference type="ARBA" id="ARBA00022553"/>
    </source>
</evidence>
<evidence type="ECO:0000259" key="22">
    <source>
        <dbReference type="Pfam" id="PF10482"/>
    </source>
</evidence>
<comment type="similarity">
    <text evidence="3">Belongs to the COM1/SAE2/CtIP family.</text>
</comment>
<dbReference type="GO" id="GO:0004519">
    <property type="term" value="F:endonuclease activity"/>
    <property type="evidence" value="ECO:0007669"/>
    <property type="project" value="UniProtKB-KW"/>
</dbReference>
<dbReference type="PANTHER" id="PTHR15107">
    <property type="entry name" value="RETINOBLASTOMA BINDING PROTEIN 8"/>
    <property type="match status" value="1"/>
</dbReference>
<evidence type="ECO:0000256" key="9">
    <source>
        <dbReference type="ARBA" id="ARBA00022759"/>
    </source>
</evidence>
<dbReference type="GO" id="GO:0051321">
    <property type="term" value="P:meiotic cell cycle"/>
    <property type="evidence" value="ECO:0007669"/>
    <property type="project" value="UniProtKB-KW"/>
</dbReference>
<feature type="region of interest" description="Disordered" evidence="20">
    <location>
        <begin position="239"/>
        <end position="276"/>
    </location>
</feature>
<dbReference type="Pfam" id="PF08573">
    <property type="entry name" value="SAE2"/>
    <property type="match status" value="1"/>
</dbReference>
<dbReference type="InterPro" id="IPR013882">
    <property type="entry name" value="Ctp1_C"/>
</dbReference>
<feature type="region of interest" description="Disordered" evidence="20">
    <location>
        <begin position="293"/>
        <end position="331"/>
    </location>
</feature>
<keyword evidence="11" id="KW-0498">Mitosis</keyword>
<dbReference type="Pfam" id="PF10482">
    <property type="entry name" value="CtIP_N"/>
    <property type="match status" value="1"/>
</dbReference>
<evidence type="ECO:0000256" key="5">
    <source>
        <dbReference type="ARBA" id="ARBA00022454"/>
    </source>
</evidence>
<organism evidence="23 24">
    <name type="scientific">Danionella cerebrum</name>
    <dbReference type="NCBI Taxonomy" id="2873325"/>
    <lineage>
        <taxon>Eukaryota</taxon>
        <taxon>Metazoa</taxon>
        <taxon>Chordata</taxon>
        <taxon>Craniata</taxon>
        <taxon>Vertebrata</taxon>
        <taxon>Euteleostomi</taxon>
        <taxon>Actinopterygii</taxon>
        <taxon>Neopterygii</taxon>
        <taxon>Teleostei</taxon>
        <taxon>Ostariophysi</taxon>
        <taxon>Cypriniformes</taxon>
        <taxon>Danionidae</taxon>
        <taxon>Danioninae</taxon>
        <taxon>Danionella</taxon>
    </lineage>
</organism>
<keyword evidence="9" id="KW-0255">Endonuclease</keyword>
<dbReference type="GO" id="GO:0051301">
    <property type="term" value="P:cell division"/>
    <property type="evidence" value="ECO:0007669"/>
    <property type="project" value="UniProtKB-KW"/>
</dbReference>
<dbReference type="GO" id="GO:0003684">
    <property type="term" value="F:damaged DNA binding"/>
    <property type="evidence" value="ECO:0007669"/>
    <property type="project" value="TreeGrafter"/>
</dbReference>
<keyword evidence="16" id="KW-0234">DNA repair</keyword>
<keyword evidence="14" id="KW-0175">Coiled coil</keyword>
<evidence type="ECO:0000256" key="8">
    <source>
        <dbReference type="ARBA" id="ARBA00022722"/>
    </source>
</evidence>
<keyword evidence="17" id="KW-0539">Nucleus</keyword>
<dbReference type="InterPro" id="IPR033316">
    <property type="entry name" value="RBBP8-like"/>
</dbReference>
<protein>
    <recommendedName>
        <fullName evidence="4">DNA endonuclease RBBP8</fullName>
    </recommendedName>
</protein>
<dbReference type="GO" id="GO:0005694">
    <property type="term" value="C:chromosome"/>
    <property type="evidence" value="ECO:0007669"/>
    <property type="project" value="UniProtKB-SubCell"/>
</dbReference>
<evidence type="ECO:0000256" key="16">
    <source>
        <dbReference type="ARBA" id="ARBA00023204"/>
    </source>
</evidence>
<keyword evidence="10" id="KW-0227">DNA damage</keyword>
<gene>
    <name evidence="23" type="ORF">DNTS_013513</name>
</gene>
<dbReference type="GO" id="GO:0010792">
    <property type="term" value="P:DNA double-strand break processing involved in repair via single-strand annealing"/>
    <property type="evidence" value="ECO:0007669"/>
    <property type="project" value="TreeGrafter"/>
</dbReference>
<dbReference type="EMBL" id="SRMA01025752">
    <property type="protein sequence ID" value="TRY91381.1"/>
    <property type="molecule type" value="Genomic_DNA"/>
</dbReference>
<comment type="subcellular location">
    <subcellularLocation>
        <location evidence="2">Chromosome</location>
    </subcellularLocation>
    <subcellularLocation>
        <location evidence="1">Nucleus</location>
    </subcellularLocation>
</comment>
<proteinExistence type="inferred from homology"/>
<evidence type="ECO:0000313" key="24">
    <source>
        <dbReference type="Proteomes" id="UP000316079"/>
    </source>
</evidence>
<dbReference type="GO" id="GO:0016787">
    <property type="term" value="F:hydrolase activity"/>
    <property type="evidence" value="ECO:0007669"/>
    <property type="project" value="UniProtKB-KW"/>
</dbReference>
<evidence type="ECO:0000256" key="15">
    <source>
        <dbReference type="ARBA" id="ARBA00023125"/>
    </source>
</evidence>
<keyword evidence="13" id="KW-0862">Zinc</keyword>
<dbReference type="AlphaFoldDB" id="A0A553QN22"/>
<evidence type="ECO:0000256" key="3">
    <source>
        <dbReference type="ARBA" id="ARBA00007496"/>
    </source>
</evidence>
<keyword evidence="19" id="KW-0131">Cell cycle</keyword>
<keyword evidence="6" id="KW-0597">Phosphoprotein</keyword>
<keyword evidence="15" id="KW-0238">DNA-binding</keyword>
<feature type="compositionally biased region" description="Basic and acidic residues" evidence="20">
    <location>
        <begin position="129"/>
        <end position="140"/>
    </location>
</feature>
<feature type="compositionally biased region" description="Polar residues" evidence="20">
    <location>
        <begin position="141"/>
        <end position="150"/>
    </location>
</feature>
<evidence type="ECO:0000259" key="21">
    <source>
        <dbReference type="Pfam" id="PF08573"/>
    </source>
</evidence>
<dbReference type="STRING" id="623744.A0A553QN22"/>
<evidence type="ECO:0000256" key="12">
    <source>
        <dbReference type="ARBA" id="ARBA00022801"/>
    </source>
</evidence>
<keyword evidence="12" id="KW-0378">Hydrolase</keyword>
<feature type="region of interest" description="Disordered" evidence="20">
    <location>
        <begin position="129"/>
        <end position="212"/>
    </location>
</feature>
<feature type="domain" description="DNA endonuclease activator Ctp1 C-terminal" evidence="21">
    <location>
        <begin position="543"/>
        <end position="574"/>
    </location>
</feature>
<reference evidence="23 24" key="1">
    <citation type="journal article" date="2019" name="Sci. Data">
        <title>Hybrid genome assembly and annotation of Danionella translucida.</title>
        <authorList>
            <person name="Kadobianskyi M."/>
            <person name="Schulze L."/>
            <person name="Schuelke M."/>
            <person name="Judkewitz B."/>
        </authorList>
    </citation>
    <scope>NUCLEOTIDE SEQUENCE [LARGE SCALE GENOMIC DNA]</scope>
    <source>
        <strain evidence="23 24">Bolton</strain>
    </source>
</reference>
<keyword evidence="5" id="KW-0158">Chromosome</keyword>
<keyword evidence="7" id="KW-0132">Cell division</keyword>
<dbReference type="OrthoDB" id="5801062at2759"/>
<feature type="domain" description="DNA endonuclease Ctp1 N-terminal" evidence="22">
    <location>
        <begin position="19"/>
        <end position="136"/>
    </location>
</feature>
<keyword evidence="8" id="KW-0540">Nuclease</keyword>
<evidence type="ECO:0000256" key="7">
    <source>
        <dbReference type="ARBA" id="ARBA00022618"/>
    </source>
</evidence>
<evidence type="ECO:0000256" key="14">
    <source>
        <dbReference type="ARBA" id="ARBA00023054"/>
    </source>
</evidence>
<evidence type="ECO:0000256" key="4">
    <source>
        <dbReference type="ARBA" id="ARBA00020680"/>
    </source>
</evidence>
<comment type="caution">
    <text evidence="23">The sequence shown here is derived from an EMBL/GenBank/DDBJ whole genome shotgun (WGS) entry which is preliminary data.</text>
</comment>
<dbReference type="PANTHER" id="PTHR15107:SF4">
    <property type="entry name" value="DNA ENDONUCLEASE RBBP8"/>
    <property type="match status" value="1"/>
</dbReference>
<evidence type="ECO:0000313" key="23">
    <source>
        <dbReference type="EMBL" id="TRY91381.1"/>
    </source>
</evidence>
<evidence type="ECO:0000256" key="13">
    <source>
        <dbReference type="ARBA" id="ARBA00022833"/>
    </source>
</evidence>
<dbReference type="InterPro" id="IPR019518">
    <property type="entry name" value="CtIP_N"/>
</dbReference>